<accession>A0ABP0NXT3</accession>
<dbReference type="EMBL" id="CAXAMN010022203">
    <property type="protein sequence ID" value="CAK9067314.1"/>
    <property type="molecule type" value="Genomic_DNA"/>
</dbReference>
<protein>
    <submittedName>
        <fullName evidence="1">Uncharacterized protein</fullName>
    </submittedName>
</protein>
<reference evidence="1 2" key="1">
    <citation type="submission" date="2024-02" db="EMBL/GenBank/DDBJ databases">
        <authorList>
            <person name="Chen Y."/>
            <person name="Shah S."/>
            <person name="Dougan E. K."/>
            <person name="Thang M."/>
            <person name="Chan C."/>
        </authorList>
    </citation>
    <scope>NUCLEOTIDE SEQUENCE [LARGE SCALE GENOMIC DNA]</scope>
</reference>
<gene>
    <name evidence="1" type="ORF">CCMP2556_LOCUS33075</name>
</gene>
<evidence type="ECO:0000313" key="1">
    <source>
        <dbReference type="EMBL" id="CAK9067314.1"/>
    </source>
</evidence>
<sequence length="232" mass="23078">QALRGDLQLSCSYGTLTVDSSACYAVCLNSAQAIFGGSVHTVTPSEEIADGNSFSVPCVDLLAGWEGNVIATCTTGSLSVDASGCSGLPCEVGDSISVTLYDQTQSVAISQELAHETSSSVACSSVNADYAGDFILTCLADVLQVDKSGCVCQEQACSTAPCPLGDTFAVSLTGVSGSVAVTETVQSLQSLTLTCDSAAPGHDGSFSVLCSGGGVGTATCAAKSCGAPPKVV</sequence>
<name>A0ABP0NXT3_9DINO</name>
<keyword evidence="2" id="KW-1185">Reference proteome</keyword>
<evidence type="ECO:0000313" key="2">
    <source>
        <dbReference type="Proteomes" id="UP001642484"/>
    </source>
</evidence>
<proteinExistence type="predicted"/>
<organism evidence="1 2">
    <name type="scientific">Durusdinium trenchii</name>
    <dbReference type="NCBI Taxonomy" id="1381693"/>
    <lineage>
        <taxon>Eukaryota</taxon>
        <taxon>Sar</taxon>
        <taxon>Alveolata</taxon>
        <taxon>Dinophyceae</taxon>
        <taxon>Suessiales</taxon>
        <taxon>Symbiodiniaceae</taxon>
        <taxon>Durusdinium</taxon>
    </lineage>
</organism>
<feature type="non-terminal residue" evidence="1">
    <location>
        <position position="1"/>
    </location>
</feature>
<dbReference type="Proteomes" id="UP001642484">
    <property type="component" value="Unassembled WGS sequence"/>
</dbReference>
<comment type="caution">
    <text evidence="1">The sequence shown here is derived from an EMBL/GenBank/DDBJ whole genome shotgun (WGS) entry which is preliminary data.</text>
</comment>